<name>A0A836CA27_9STRA</name>
<dbReference type="Proteomes" id="UP000664859">
    <property type="component" value="Unassembled WGS sequence"/>
</dbReference>
<evidence type="ECO:0008006" key="3">
    <source>
        <dbReference type="Google" id="ProtNLM"/>
    </source>
</evidence>
<organism evidence="1 2">
    <name type="scientific">Tribonema minus</name>
    <dbReference type="NCBI Taxonomy" id="303371"/>
    <lineage>
        <taxon>Eukaryota</taxon>
        <taxon>Sar</taxon>
        <taxon>Stramenopiles</taxon>
        <taxon>Ochrophyta</taxon>
        <taxon>PX clade</taxon>
        <taxon>Xanthophyceae</taxon>
        <taxon>Tribonematales</taxon>
        <taxon>Tribonemataceae</taxon>
        <taxon>Tribonema</taxon>
    </lineage>
</organism>
<sequence length="273" mass="29197">MGHGRHQHGPVAVHLDEESLKRLTTRFPKVDVERLSRIYLQPKGRHERRDLEKALGAEAQVTILGLATSAEGSALVAAARINGAAAPLRCGCPHVAAGANAEASERLVAALRARGVLDPHTRSWSGVIKTHAGARPVFARYLALEPLPLTGRICPEECYDAATGACPPWYEPPEGEGGEGGRCVLCELFERSACAGVYGEWSACMRRCVREELSVYATCLEVMLALRDCTEAHPEIVAEYVGDDEGGAAGGDGSAQDEDEVLDEVLIMAEADI</sequence>
<gene>
    <name evidence="1" type="ORF">JKP88DRAFT_264890</name>
</gene>
<dbReference type="EMBL" id="JAFCMP010000521">
    <property type="protein sequence ID" value="KAG5177822.1"/>
    <property type="molecule type" value="Genomic_DNA"/>
</dbReference>
<comment type="caution">
    <text evidence="1">The sequence shown here is derived from an EMBL/GenBank/DDBJ whole genome shotgun (WGS) entry which is preliminary data.</text>
</comment>
<proteinExistence type="predicted"/>
<keyword evidence="2" id="KW-1185">Reference proteome</keyword>
<reference evidence="1" key="1">
    <citation type="submission" date="2021-02" db="EMBL/GenBank/DDBJ databases">
        <title>First Annotated Genome of the Yellow-green Alga Tribonema minus.</title>
        <authorList>
            <person name="Mahan K.M."/>
        </authorList>
    </citation>
    <scope>NUCLEOTIDE SEQUENCE</scope>
    <source>
        <strain evidence="1">UTEX B ZZ1240</strain>
    </source>
</reference>
<dbReference type="AlphaFoldDB" id="A0A836CA27"/>
<accession>A0A836CA27</accession>
<protein>
    <recommendedName>
        <fullName evidence="3">GCK domain-containing protein</fullName>
    </recommendedName>
</protein>
<evidence type="ECO:0000313" key="2">
    <source>
        <dbReference type="Proteomes" id="UP000664859"/>
    </source>
</evidence>
<evidence type="ECO:0000313" key="1">
    <source>
        <dbReference type="EMBL" id="KAG5177822.1"/>
    </source>
</evidence>